<dbReference type="InterPro" id="IPR036097">
    <property type="entry name" value="HisK_dim/P_sf"/>
</dbReference>
<dbReference type="PANTHER" id="PTHR43065:SF46">
    <property type="entry name" value="C4-DICARBOXYLATE TRANSPORT SENSOR PROTEIN DCTB"/>
    <property type="match status" value="1"/>
</dbReference>
<keyword evidence="10" id="KW-0812">Transmembrane</keyword>
<evidence type="ECO:0000256" key="2">
    <source>
        <dbReference type="ARBA" id="ARBA00012438"/>
    </source>
</evidence>
<evidence type="ECO:0000256" key="8">
    <source>
        <dbReference type="ARBA" id="ARBA00023012"/>
    </source>
</evidence>
<keyword evidence="10" id="KW-1133">Transmembrane helix</keyword>
<feature type="domain" description="PAC" evidence="12">
    <location>
        <begin position="184"/>
        <end position="235"/>
    </location>
</feature>
<dbReference type="SUPFAM" id="SSF55785">
    <property type="entry name" value="PYP-like sensor domain (PAS domain)"/>
    <property type="match status" value="1"/>
</dbReference>
<dbReference type="SMART" id="SM00387">
    <property type="entry name" value="HATPase_c"/>
    <property type="match status" value="1"/>
</dbReference>
<keyword evidence="5" id="KW-0547">Nucleotide-binding</keyword>
<feature type="transmembrane region" description="Helical" evidence="10">
    <location>
        <begin position="52"/>
        <end position="75"/>
    </location>
</feature>
<dbReference type="Pfam" id="PF00512">
    <property type="entry name" value="HisKA"/>
    <property type="match status" value="1"/>
</dbReference>
<dbReference type="Gene3D" id="1.10.287.130">
    <property type="match status" value="1"/>
</dbReference>
<dbReference type="InterPro" id="IPR003661">
    <property type="entry name" value="HisK_dim/P_dom"/>
</dbReference>
<dbReference type="SUPFAM" id="SSF55874">
    <property type="entry name" value="ATPase domain of HSP90 chaperone/DNA topoisomerase II/histidine kinase"/>
    <property type="match status" value="1"/>
</dbReference>
<dbReference type="PANTHER" id="PTHR43065">
    <property type="entry name" value="SENSOR HISTIDINE KINASE"/>
    <property type="match status" value="1"/>
</dbReference>
<reference evidence="13 14" key="1">
    <citation type="submission" date="2024-09" db="EMBL/GenBank/DDBJ databases">
        <title>Laminarin stimulates single cell rates of sulfate reduction while oxygen inhibits transcriptomic activity in coastal marine sediment.</title>
        <authorList>
            <person name="Lindsay M."/>
            <person name="Orcutt B."/>
            <person name="Emerson D."/>
            <person name="Stepanauskas R."/>
            <person name="D'Angelo T."/>
        </authorList>
    </citation>
    <scope>NUCLEOTIDE SEQUENCE [LARGE SCALE GENOMIC DNA]</scope>
    <source>
        <strain evidence="13">SAG AM-311-K15</strain>
    </source>
</reference>
<organism evidence="13 14">
    <name type="scientific">candidate division CSSED10-310 bacterium</name>
    <dbReference type="NCBI Taxonomy" id="2855610"/>
    <lineage>
        <taxon>Bacteria</taxon>
        <taxon>Bacteria division CSSED10-310</taxon>
    </lineage>
</organism>
<dbReference type="Proteomes" id="UP001594351">
    <property type="component" value="Unassembled WGS sequence"/>
</dbReference>
<evidence type="ECO:0000313" key="14">
    <source>
        <dbReference type="Proteomes" id="UP001594351"/>
    </source>
</evidence>
<feature type="transmembrane region" description="Helical" evidence="10">
    <location>
        <begin position="21"/>
        <end position="40"/>
    </location>
</feature>
<name>A0ABV6YRZ5_UNCC1</name>
<evidence type="ECO:0000259" key="11">
    <source>
        <dbReference type="PROSITE" id="PS50109"/>
    </source>
</evidence>
<protein>
    <recommendedName>
        <fullName evidence="2">histidine kinase</fullName>
        <ecNumber evidence="2">2.7.13.3</ecNumber>
    </recommendedName>
</protein>
<keyword evidence="8" id="KW-0902">Two-component regulatory system</keyword>
<dbReference type="EC" id="2.7.13.3" evidence="2"/>
<evidence type="ECO:0000256" key="10">
    <source>
        <dbReference type="SAM" id="Phobius"/>
    </source>
</evidence>
<evidence type="ECO:0000256" key="7">
    <source>
        <dbReference type="ARBA" id="ARBA00022840"/>
    </source>
</evidence>
<keyword evidence="10" id="KW-0472">Membrane</keyword>
<evidence type="ECO:0000256" key="4">
    <source>
        <dbReference type="ARBA" id="ARBA00022679"/>
    </source>
</evidence>
<evidence type="ECO:0000256" key="5">
    <source>
        <dbReference type="ARBA" id="ARBA00022741"/>
    </source>
</evidence>
<dbReference type="PRINTS" id="PR00344">
    <property type="entry name" value="BCTRLSENSOR"/>
</dbReference>
<dbReference type="EMBL" id="JBHPBY010000015">
    <property type="protein sequence ID" value="MFC1848982.1"/>
    <property type="molecule type" value="Genomic_DNA"/>
</dbReference>
<evidence type="ECO:0000256" key="3">
    <source>
        <dbReference type="ARBA" id="ARBA00022553"/>
    </source>
</evidence>
<evidence type="ECO:0000256" key="9">
    <source>
        <dbReference type="SAM" id="Coils"/>
    </source>
</evidence>
<dbReference type="InterPro" id="IPR005467">
    <property type="entry name" value="His_kinase_dom"/>
</dbReference>
<comment type="catalytic activity">
    <reaction evidence="1">
        <text>ATP + protein L-histidine = ADP + protein N-phospho-L-histidine.</text>
        <dbReference type="EC" id="2.7.13.3"/>
    </reaction>
</comment>
<dbReference type="PROSITE" id="PS50109">
    <property type="entry name" value="HIS_KIN"/>
    <property type="match status" value="1"/>
</dbReference>
<dbReference type="InterPro" id="IPR013656">
    <property type="entry name" value="PAS_4"/>
</dbReference>
<evidence type="ECO:0000256" key="1">
    <source>
        <dbReference type="ARBA" id="ARBA00000085"/>
    </source>
</evidence>
<dbReference type="GO" id="GO:0005524">
    <property type="term" value="F:ATP binding"/>
    <property type="evidence" value="ECO:0007669"/>
    <property type="project" value="UniProtKB-KW"/>
</dbReference>
<dbReference type="InterPro" id="IPR004358">
    <property type="entry name" value="Sig_transdc_His_kin-like_C"/>
</dbReference>
<evidence type="ECO:0000259" key="12">
    <source>
        <dbReference type="PROSITE" id="PS50113"/>
    </source>
</evidence>
<dbReference type="InterPro" id="IPR000700">
    <property type="entry name" value="PAS-assoc_C"/>
</dbReference>
<proteinExistence type="predicted"/>
<dbReference type="SMART" id="SM00388">
    <property type="entry name" value="HisKA"/>
    <property type="match status" value="1"/>
</dbReference>
<feature type="coiled-coil region" evidence="9">
    <location>
        <begin position="77"/>
        <end position="104"/>
    </location>
</feature>
<dbReference type="Gene3D" id="3.30.450.20">
    <property type="entry name" value="PAS domain"/>
    <property type="match status" value="1"/>
</dbReference>
<keyword evidence="9" id="KW-0175">Coiled coil</keyword>
<evidence type="ECO:0000313" key="13">
    <source>
        <dbReference type="EMBL" id="MFC1848982.1"/>
    </source>
</evidence>
<feature type="domain" description="Histidine kinase" evidence="11">
    <location>
        <begin position="248"/>
        <end position="466"/>
    </location>
</feature>
<keyword evidence="14" id="KW-1185">Reference proteome</keyword>
<comment type="caution">
    <text evidence="13">The sequence shown here is derived from an EMBL/GenBank/DDBJ whole genome shotgun (WGS) entry which is preliminary data.</text>
</comment>
<dbReference type="Pfam" id="PF02518">
    <property type="entry name" value="HATPase_c"/>
    <property type="match status" value="1"/>
</dbReference>
<evidence type="ECO:0000256" key="6">
    <source>
        <dbReference type="ARBA" id="ARBA00022777"/>
    </source>
</evidence>
<dbReference type="InterPro" id="IPR035965">
    <property type="entry name" value="PAS-like_dom_sf"/>
</dbReference>
<dbReference type="PROSITE" id="PS50113">
    <property type="entry name" value="PAC"/>
    <property type="match status" value="1"/>
</dbReference>
<dbReference type="SUPFAM" id="SSF47384">
    <property type="entry name" value="Homodimeric domain of signal transducing histidine kinase"/>
    <property type="match status" value="1"/>
</dbReference>
<keyword evidence="3" id="KW-0597">Phosphoprotein</keyword>
<dbReference type="Gene3D" id="3.30.565.10">
    <property type="entry name" value="Histidine kinase-like ATPase, C-terminal domain"/>
    <property type="match status" value="1"/>
</dbReference>
<sequence length="476" mass="53809">MKQLLSESKHTFPAFLRFRHLVLVSSLLFFITIGSAIYLIHQNAGTMSKGNVLPEVVLIAGMFIFGLITLVYHYFMSKALKERVKQTEANLHETEQVYERIVEQATDLIYILDLDLRVVLLNRHSAEVFSHLLIKNHDKTTLAEDNLSPIDAFVGHRMDELIKSRDADFVRKHIDIMLNHQSSHSYSHSFMIKERKVYFNTKLFPIRDDEGHIDLVLGISRDVTKKHEGEQRMYHMEKLASIGVLAAGVAHEINNPLAVILGFTELLQEKCDRESAQYEDLKAIELNANHAKKVVENMLGFARITEGLEDIIDIRQSISIVIKIIEHTLTTHQIELVSNISARLARVWGDVREFQQVIFNIINNSVAAMKERGGTLTISATMNQDRVEIRITDTGIGIPARIRPHIFDPFFTTKKVGEGTGLGLSLCYGIIKKCNGTITFKSDSPLDNPALTQGQTTFTISMPAYRSDEKGEGENI</sequence>
<dbReference type="InterPro" id="IPR003594">
    <property type="entry name" value="HATPase_dom"/>
</dbReference>
<dbReference type="InterPro" id="IPR036890">
    <property type="entry name" value="HATPase_C_sf"/>
</dbReference>
<keyword evidence="6" id="KW-0418">Kinase</keyword>
<dbReference type="Pfam" id="PF08448">
    <property type="entry name" value="PAS_4"/>
    <property type="match status" value="1"/>
</dbReference>
<keyword evidence="4" id="KW-0808">Transferase</keyword>
<gene>
    <name evidence="13" type="ORF">ACFL27_02125</name>
</gene>
<accession>A0ABV6YRZ5</accession>
<dbReference type="CDD" id="cd00082">
    <property type="entry name" value="HisKA"/>
    <property type="match status" value="1"/>
</dbReference>
<keyword evidence="7 13" id="KW-0067">ATP-binding</keyword>